<keyword evidence="6" id="KW-1185">Reference proteome</keyword>
<keyword evidence="2" id="KW-0547">Nucleotide-binding</keyword>
<evidence type="ECO:0000256" key="1">
    <source>
        <dbReference type="ARBA" id="ARBA00022448"/>
    </source>
</evidence>
<reference evidence="5 6" key="1">
    <citation type="submission" date="2019-01" db="EMBL/GenBank/DDBJ databases">
        <title>Complete genome sequence of Cohnella hallensis HS21 isolated from Korean fir (Abies koreana) rhizospheric soil.</title>
        <authorList>
            <person name="Jiang L."/>
            <person name="Kang S.W."/>
            <person name="Kim S."/>
            <person name="Jung J."/>
            <person name="Kim C.Y."/>
            <person name="Kim D.H."/>
            <person name="Kim S.W."/>
            <person name="Lee J."/>
        </authorList>
    </citation>
    <scope>NUCLEOTIDE SEQUENCE [LARGE SCALE GENOMIC DNA]</scope>
    <source>
        <strain evidence="5 6">HS21</strain>
    </source>
</reference>
<evidence type="ECO:0000256" key="2">
    <source>
        <dbReference type="ARBA" id="ARBA00022741"/>
    </source>
</evidence>
<sequence>MIRIEHVSKTYDGSDDTVALIDIHAEINRGEFVTIVGPSGCGKTTLLNLLAGFETPSEGKIYVEDTLITGPSPERAMVFQQPTLLPWMNVLDNITYGLRLKHGKRNIDQQLVRELIGIMGLTGFEKHKVFHLSGGMQQRVAIARALLVSPSVLLMDEPFGALDAMTRQEMQQFLLRTWSQFKPNVIFITHDIEEAILLGTRIWVISPRPGKIVKQFVLEKEQKATFHVSLEFLELKKEIINLLHPNKEMED</sequence>
<protein>
    <submittedName>
        <fullName evidence="5">Taurine import ATP-binding protein TauB</fullName>
    </submittedName>
</protein>
<dbReference type="Pfam" id="PF00005">
    <property type="entry name" value="ABC_tran"/>
    <property type="match status" value="1"/>
</dbReference>
<proteinExistence type="predicted"/>
<dbReference type="GO" id="GO:0005524">
    <property type="term" value="F:ATP binding"/>
    <property type="evidence" value="ECO:0007669"/>
    <property type="project" value="UniProtKB-KW"/>
</dbReference>
<dbReference type="GO" id="GO:0016887">
    <property type="term" value="F:ATP hydrolysis activity"/>
    <property type="evidence" value="ECO:0007669"/>
    <property type="project" value="InterPro"/>
</dbReference>
<evidence type="ECO:0000259" key="4">
    <source>
        <dbReference type="PROSITE" id="PS50893"/>
    </source>
</evidence>
<dbReference type="SUPFAM" id="SSF52540">
    <property type="entry name" value="P-loop containing nucleoside triphosphate hydrolases"/>
    <property type="match status" value="1"/>
</dbReference>
<dbReference type="RefSeq" id="WP_130608917.1">
    <property type="nucleotide sequence ID" value="NZ_AP019400.1"/>
</dbReference>
<dbReference type="InterPro" id="IPR003439">
    <property type="entry name" value="ABC_transporter-like_ATP-bd"/>
</dbReference>
<evidence type="ECO:0000313" key="6">
    <source>
        <dbReference type="Proteomes" id="UP000289856"/>
    </source>
</evidence>
<dbReference type="InterPro" id="IPR027417">
    <property type="entry name" value="P-loop_NTPase"/>
</dbReference>
<dbReference type="AlphaFoldDB" id="A0A3T1D5G1"/>
<dbReference type="PANTHER" id="PTHR42788">
    <property type="entry name" value="TAURINE IMPORT ATP-BINDING PROTEIN-RELATED"/>
    <property type="match status" value="1"/>
</dbReference>
<evidence type="ECO:0000256" key="3">
    <source>
        <dbReference type="ARBA" id="ARBA00022840"/>
    </source>
</evidence>
<dbReference type="PANTHER" id="PTHR42788:SF13">
    <property type="entry name" value="ALIPHATIC SULFONATES IMPORT ATP-BINDING PROTEIN SSUB"/>
    <property type="match status" value="1"/>
</dbReference>
<feature type="domain" description="ABC transporter" evidence="4">
    <location>
        <begin position="2"/>
        <end position="232"/>
    </location>
</feature>
<keyword evidence="1" id="KW-0813">Transport</keyword>
<organism evidence="5 6">
    <name type="scientific">Cohnella abietis</name>
    <dbReference type="NCBI Taxonomy" id="2507935"/>
    <lineage>
        <taxon>Bacteria</taxon>
        <taxon>Bacillati</taxon>
        <taxon>Bacillota</taxon>
        <taxon>Bacilli</taxon>
        <taxon>Bacillales</taxon>
        <taxon>Paenibacillaceae</taxon>
        <taxon>Cohnella</taxon>
    </lineage>
</organism>
<dbReference type="Proteomes" id="UP000289856">
    <property type="component" value="Chromosome"/>
</dbReference>
<dbReference type="Gene3D" id="3.40.50.300">
    <property type="entry name" value="P-loop containing nucleotide triphosphate hydrolases"/>
    <property type="match status" value="1"/>
</dbReference>
<dbReference type="PROSITE" id="PS00211">
    <property type="entry name" value="ABC_TRANSPORTER_1"/>
    <property type="match status" value="1"/>
</dbReference>
<dbReference type="SMART" id="SM00382">
    <property type="entry name" value="AAA"/>
    <property type="match status" value="1"/>
</dbReference>
<dbReference type="InterPro" id="IPR003593">
    <property type="entry name" value="AAA+_ATPase"/>
</dbReference>
<dbReference type="PROSITE" id="PS50893">
    <property type="entry name" value="ABC_TRANSPORTER_2"/>
    <property type="match status" value="1"/>
</dbReference>
<dbReference type="InterPro" id="IPR017871">
    <property type="entry name" value="ABC_transporter-like_CS"/>
</dbReference>
<evidence type="ECO:0000313" key="5">
    <source>
        <dbReference type="EMBL" id="BBI33353.1"/>
    </source>
</evidence>
<keyword evidence="3 5" id="KW-0067">ATP-binding</keyword>
<dbReference type="KEGG" id="cohn:KCTCHS21_27520"/>
<dbReference type="InterPro" id="IPR050166">
    <property type="entry name" value="ABC_transporter_ATP-bind"/>
</dbReference>
<dbReference type="OrthoDB" id="18967at2"/>
<gene>
    <name evidence="5" type="primary">tauB</name>
    <name evidence="5" type="ORF">KCTCHS21_27520</name>
</gene>
<name>A0A3T1D5G1_9BACL</name>
<dbReference type="CDD" id="cd03293">
    <property type="entry name" value="ABC_NrtD_SsuB_transporters"/>
    <property type="match status" value="1"/>
</dbReference>
<dbReference type="EMBL" id="AP019400">
    <property type="protein sequence ID" value="BBI33353.1"/>
    <property type="molecule type" value="Genomic_DNA"/>
</dbReference>
<accession>A0A3T1D5G1</accession>